<reference evidence="3" key="1">
    <citation type="journal article" date="2009" name="Science">
        <title>The B73 maize genome: complexity, diversity, and dynamics.</title>
        <authorList>
            <person name="Schnable P.S."/>
            <person name="Ware D."/>
            <person name="Fulton R.S."/>
            <person name="Stein J.C."/>
            <person name="Wei F."/>
            <person name="Pasternak S."/>
            <person name="Liang C."/>
            <person name="Zhang J."/>
            <person name="Fulton L."/>
            <person name="Graves T.A."/>
            <person name="Minx P."/>
            <person name="Reily A.D."/>
            <person name="Courtney L."/>
            <person name="Kruchowski S.S."/>
            <person name="Tomlinson C."/>
            <person name="Strong C."/>
            <person name="Delehaunty K."/>
            <person name="Fronick C."/>
            <person name="Courtney B."/>
            <person name="Rock S.M."/>
            <person name="Belter E."/>
            <person name="Du F."/>
            <person name="Kim K."/>
            <person name="Abbott R.M."/>
            <person name="Cotton M."/>
            <person name="Levy A."/>
            <person name="Marchetto P."/>
            <person name="Ochoa K."/>
            <person name="Jackson S.M."/>
            <person name="Gillam B."/>
            <person name="Chen W."/>
            <person name="Yan L."/>
            <person name="Higginbotham J."/>
            <person name="Cardenas M."/>
            <person name="Waligorski J."/>
            <person name="Applebaum E."/>
            <person name="Phelps L."/>
            <person name="Falcone J."/>
            <person name="Kanchi K."/>
            <person name="Thane T."/>
            <person name="Scimone A."/>
            <person name="Thane N."/>
            <person name="Henke J."/>
            <person name="Wang T."/>
            <person name="Ruppert J."/>
            <person name="Shah N."/>
            <person name="Rotter K."/>
            <person name="Hodges J."/>
            <person name="Ingenthron E."/>
            <person name="Cordes M."/>
            <person name="Kohlberg S."/>
            <person name="Sgro J."/>
            <person name="Delgado B."/>
            <person name="Mead K."/>
            <person name="Chinwalla A."/>
            <person name="Leonard S."/>
            <person name="Crouse K."/>
            <person name="Collura K."/>
            <person name="Kudrna D."/>
            <person name="Currie J."/>
            <person name="He R."/>
            <person name="Angelova A."/>
            <person name="Rajasekar S."/>
            <person name="Mueller T."/>
            <person name="Lomeli R."/>
            <person name="Scara G."/>
            <person name="Ko A."/>
            <person name="Delaney K."/>
            <person name="Wissotski M."/>
            <person name="Lopez G."/>
            <person name="Campos D."/>
            <person name="Braidotti M."/>
            <person name="Ashley E."/>
            <person name="Golser W."/>
            <person name="Kim H."/>
            <person name="Lee S."/>
            <person name="Lin J."/>
            <person name="Dujmic Z."/>
            <person name="Kim W."/>
            <person name="Talag J."/>
            <person name="Zuccolo A."/>
            <person name="Fan C."/>
            <person name="Sebastian A."/>
            <person name="Kramer M."/>
            <person name="Spiegel L."/>
            <person name="Nascimento L."/>
            <person name="Zutavern T."/>
            <person name="Miller B."/>
            <person name="Ambroise C."/>
            <person name="Muller S."/>
            <person name="Spooner W."/>
            <person name="Narechania A."/>
            <person name="Ren L."/>
            <person name="Wei S."/>
            <person name="Kumari S."/>
            <person name="Faga B."/>
            <person name="Levy M.J."/>
            <person name="McMahan L."/>
            <person name="Van Buren P."/>
            <person name="Vaughn M.W."/>
            <person name="Ying K."/>
            <person name="Yeh C.-T."/>
            <person name="Emrich S.J."/>
            <person name="Jia Y."/>
            <person name="Kalyanaraman A."/>
            <person name="Hsia A.-P."/>
            <person name="Barbazuk W.B."/>
            <person name="Baucom R.S."/>
            <person name="Brutnell T.P."/>
            <person name="Carpita N.C."/>
            <person name="Chaparro C."/>
            <person name="Chia J.-M."/>
            <person name="Deragon J.-M."/>
            <person name="Estill J.C."/>
            <person name="Fu Y."/>
            <person name="Jeddeloh J.A."/>
            <person name="Han Y."/>
            <person name="Lee H."/>
            <person name="Li P."/>
            <person name="Lisch D.R."/>
            <person name="Liu S."/>
            <person name="Liu Z."/>
            <person name="Nagel D.H."/>
            <person name="McCann M.C."/>
            <person name="SanMiguel P."/>
            <person name="Myers A.M."/>
            <person name="Nettleton D."/>
            <person name="Nguyen J."/>
            <person name="Penning B.W."/>
            <person name="Ponnala L."/>
            <person name="Schneider K.L."/>
            <person name="Schwartz D.C."/>
            <person name="Sharma A."/>
            <person name="Soderlund C."/>
            <person name="Springer N.M."/>
            <person name="Sun Q."/>
            <person name="Wang H."/>
            <person name="Waterman M."/>
            <person name="Westerman R."/>
            <person name="Wolfgruber T.K."/>
            <person name="Yang L."/>
            <person name="Yu Y."/>
            <person name="Zhang L."/>
            <person name="Zhou S."/>
            <person name="Zhu Q."/>
            <person name="Bennetzen J.L."/>
            <person name="Dawe R.K."/>
            <person name="Jiang J."/>
            <person name="Jiang N."/>
            <person name="Presting G.G."/>
            <person name="Wessler S.R."/>
            <person name="Aluru S."/>
            <person name="Martienssen R.A."/>
            <person name="Clifton S.W."/>
            <person name="McCombie W.R."/>
            <person name="Wing R.A."/>
            <person name="Wilson R.K."/>
        </authorList>
    </citation>
    <scope>NUCLEOTIDE SEQUENCE [LARGE SCALE GENOMIC DNA]</scope>
    <source>
        <strain evidence="3">cv. B73</strain>
    </source>
</reference>
<dbReference type="FunCoup" id="A0A804R677">
    <property type="interactions" value="557"/>
</dbReference>
<name>A0A804R677_MAIZE</name>
<dbReference type="InterPro" id="IPR006734">
    <property type="entry name" value="PLATZ"/>
</dbReference>
<gene>
    <name evidence="2" type="primary">LOC103639033</name>
</gene>
<evidence type="ECO:0008006" key="5">
    <source>
        <dbReference type="Google" id="ProtNLM"/>
    </source>
</evidence>
<dbReference type="EnsemblPlants" id="Zm00001eb392830_T001">
    <property type="protein sequence ID" value="Zm00001eb392830_P001"/>
    <property type="gene ID" value="Zm00001eb392830"/>
</dbReference>
<reference evidence="2" key="2">
    <citation type="submission" date="2019-07" db="EMBL/GenBank/DDBJ databases">
        <authorList>
            <person name="Seetharam A."/>
            <person name="Woodhouse M."/>
            <person name="Cannon E."/>
        </authorList>
    </citation>
    <scope>NUCLEOTIDE SEQUENCE [LARGE SCALE GENOMIC DNA]</scope>
    <source>
        <strain evidence="2">cv. B73</strain>
    </source>
</reference>
<dbReference type="InParanoid" id="A0A804R677"/>
<keyword evidence="4" id="KW-1267">Proteomics identification</keyword>
<dbReference type="Pfam" id="PF04640">
    <property type="entry name" value="PLATZ"/>
    <property type="match status" value="1"/>
</dbReference>
<evidence type="ECO:0007829" key="4">
    <source>
        <dbReference type="PeptideAtlas" id="A0A804R677"/>
    </source>
</evidence>
<dbReference type="KEGG" id="zma:103639033"/>
<reference evidence="2" key="3">
    <citation type="submission" date="2021-05" db="UniProtKB">
        <authorList>
            <consortium name="EnsemblPlants"/>
        </authorList>
    </citation>
    <scope>IDENTIFICATION</scope>
    <source>
        <strain evidence="2">cv. B73</strain>
    </source>
</reference>
<sequence>MSCIGGSSSSTASNKRKGKEIVVEVSAVVEEEEKQQQQQRKGKEVALEEVPLPAVAESYDDSDLDSGSGWDFYEEEYSEKKEQERKEKKPAWLDTLLRTKFWDPCKEHGSKNRADQCMFCLRCSKLSCPRCVHDQPGHRLLKIRRYVYRSVVHASDMQELGIDVSRIQTYVINARKVLHLRPMNRSKHFRPQAGTPRCITCRTWLRSAPNLFCSLTCEEDVDVSQDDFSGPEAELRYRSFQVHMAEPAEELLPDDPEVEHEIMPAQVEPPPLAAAAAANQNVSLRRRARKQAAPLRAPFF</sequence>
<evidence type="ECO:0000313" key="2">
    <source>
        <dbReference type="EnsemblPlants" id="Zm00001eb392830_P001"/>
    </source>
</evidence>
<dbReference type="GeneID" id="103639033"/>
<dbReference type="AlphaFoldDB" id="A0A804R677"/>
<proteinExistence type="evidence at protein level"/>
<organism evidence="2 3">
    <name type="scientific">Zea mays</name>
    <name type="common">Maize</name>
    <dbReference type="NCBI Taxonomy" id="4577"/>
    <lineage>
        <taxon>Eukaryota</taxon>
        <taxon>Viridiplantae</taxon>
        <taxon>Streptophyta</taxon>
        <taxon>Embryophyta</taxon>
        <taxon>Tracheophyta</taxon>
        <taxon>Spermatophyta</taxon>
        <taxon>Magnoliopsida</taxon>
        <taxon>Liliopsida</taxon>
        <taxon>Poales</taxon>
        <taxon>Poaceae</taxon>
        <taxon>PACMAD clade</taxon>
        <taxon>Panicoideae</taxon>
        <taxon>Andropogonodae</taxon>
        <taxon>Andropogoneae</taxon>
        <taxon>Tripsacinae</taxon>
        <taxon>Zea</taxon>
    </lineage>
</organism>
<evidence type="ECO:0000313" key="3">
    <source>
        <dbReference type="Proteomes" id="UP000007305"/>
    </source>
</evidence>
<dbReference type="Gramene" id="Zm00001eb392830_T001">
    <property type="protein sequence ID" value="Zm00001eb392830_P001"/>
    <property type="gene ID" value="Zm00001eb392830"/>
</dbReference>
<protein>
    <recommendedName>
        <fullName evidence="5">PLATZ transcription factor family protein</fullName>
    </recommendedName>
</protein>
<evidence type="ECO:0000256" key="1">
    <source>
        <dbReference type="SAM" id="MobiDB-lite"/>
    </source>
</evidence>
<dbReference type="PANTHER" id="PTHR31065:SF1">
    <property type="entry name" value="OS09G0116050 PROTEIN"/>
    <property type="match status" value="1"/>
</dbReference>
<dbReference type="Proteomes" id="UP000007305">
    <property type="component" value="Chromosome 9"/>
</dbReference>
<dbReference type="PANTHER" id="PTHR31065">
    <property type="entry name" value="PLATZ TRANSCRIPTION FACTOR FAMILY PROTEIN"/>
    <property type="match status" value="1"/>
</dbReference>
<accession>A0A804R677</accession>
<dbReference type="RefSeq" id="XP_008660034.1">
    <property type="nucleotide sequence ID" value="XM_008661812.3"/>
</dbReference>
<feature type="region of interest" description="Disordered" evidence="1">
    <location>
        <begin position="30"/>
        <end position="67"/>
    </location>
</feature>
<keyword evidence="3" id="KW-1185">Reference proteome</keyword>
<dbReference type="OrthoDB" id="645833at2759"/>